<dbReference type="EMBL" id="AEVN01000021">
    <property type="protein sequence ID" value="EFY05427.1"/>
    <property type="molecule type" value="Genomic_DNA"/>
</dbReference>
<proteinExistence type="predicted"/>
<keyword evidence="2" id="KW-1185">Reference proteome</keyword>
<evidence type="ECO:0000313" key="2">
    <source>
        <dbReference type="Proteomes" id="UP000004923"/>
    </source>
</evidence>
<organism evidence="1 2">
    <name type="scientific">Phascolarctobacterium succinatutens YIT 12067</name>
    <dbReference type="NCBI Taxonomy" id="626939"/>
    <lineage>
        <taxon>Bacteria</taxon>
        <taxon>Bacillati</taxon>
        <taxon>Bacillota</taxon>
        <taxon>Negativicutes</taxon>
        <taxon>Acidaminococcales</taxon>
        <taxon>Acidaminococcaceae</taxon>
        <taxon>Phascolarctobacterium</taxon>
    </lineage>
</organism>
<gene>
    <name evidence="1" type="ORF">HMPREF9443_00561</name>
</gene>
<name>E8LCJ2_9FIRM</name>
<dbReference type="Proteomes" id="UP000004923">
    <property type="component" value="Unassembled WGS sequence"/>
</dbReference>
<comment type="caution">
    <text evidence="1">The sequence shown here is derived from an EMBL/GenBank/DDBJ whole genome shotgun (WGS) entry which is preliminary data.</text>
</comment>
<reference evidence="1 2" key="1">
    <citation type="submission" date="2011-01" db="EMBL/GenBank/DDBJ databases">
        <authorList>
            <person name="Weinstock G."/>
            <person name="Sodergren E."/>
            <person name="Clifton S."/>
            <person name="Fulton L."/>
            <person name="Fulton B."/>
            <person name="Courtney L."/>
            <person name="Fronick C."/>
            <person name="Harrison M."/>
            <person name="Strong C."/>
            <person name="Farmer C."/>
            <person name="Delahaunty K."/>
            <person name="Markovic C."/>
            <person name="Hall O."/>
            <person name="Minx P."/>
            <person name="Tomlinson C."/>
            <person name="Mitreva M."/>
            <person name="Hou S."/>
            <person name="Chen J."/>
            <person name="Wollam A."/>
            <person name="Pepin K.H."/>
            <person name="Johnson M."/>
            <person name="Bhonagiri V."/>
            <person name="Zhang X."/>
            <person name="Suruliraj S."/>
            <person name="Warren W."/>
            <person name="Chinwalla A."/>
            <person name="Mardis E.R."/>
            <person name="Wilson R.K."/>
        </authorList>
    </citation>
    <scope>NUCLEOTIDE SEQUENCE [LARGE SCALE GENOMIC DNA]</scope>
    <source>
        <strain evidence="1 2">YIT 12067</strain>
    </source>
</reference>
<protein>
    <submittedName>
        <fullName evidence="1">Uncharacterized protein</fullName>
    </submittedName>
</protein>
<accession>E8LCJ2</accession>
<dbReference type="AlphaFoldDB" id="E8LCJ2"/>
<evidence type="ECO:0000313" key="1">
    <source>
        <dbReference type="EMBL" id="EFY05427.1"/>
    </source>
</evidence>
<dbReference type="HOGENOM" id="CLU_3314326_0_0_9"/>
<sequence length="39" mass="4541">MLPFKNSYGFISYRRLFTDDFSEIITVKAFLTSLCSCLL</sequence>